<organism evidence="1 2">
    <name type="scientific">Actinomadura fulvescens</name>
    <dbReference type="NCBI Taxonomy" id="46160"/>
    <lineage>
        <taxon>Bacteria</taxon>
        <taxon>Bacillati</taxon>
        <taxon>Actinomycetota</taxon>
        <taxon>Actinomycetes</taxon>
        <taxon>Streptosporangiales</taxon>
        <taxon>Thermomonosporaceae</taxon>
        <taxon>Actinomadura</taxon>
    </lineage>
</organism>
<sequence length="96" mass="10587">MSREEVARRRDAVHSLAVELLSRGWYVSQAGAWMWVAPVRLGPGREIGVIHDGFVWQKGGCYIWPSFAPVDDISHAADVVQKELGGTCPGRGPDDR</sequence>
<dbReference type="Proteomes" id="UP001501509">
    <property type="component" value="Unassembled WGS sequence"/>
</dbReference>
<proteinExistence type="predicted"/>
<name>A0ABN3QTC8_9ACTN</name>
<evidence type="ECO:0000313" key="2">
    <source>
        <dbReference type="Proteomes" id="UP001501509"/>
    </source>
</evidence>
<keyword evidence="2" id="KW-1185">Reference proteome</keyword>
<dbReference type="RefSeq" id="WP_344548399.1">
    <property type="nucleotide sequence ID" value="NZ_BAAATD010000019.1"/>
</dbReference>
<evidence type="ECO:0000313" key="1">
    <source>
        <dbReference type="EMBL" id="GAA2634735.1"/>
    </source>
</evidence>
<accession>A0ABN3QTC8</accession>
<reference evidence="1 2" key="1">
    <citation type="journal article" date="2019" name="Int. J. Syst. Evol. Microbiol.">
        <title>The Global Catalogue of Microorganisms (GCM) 10K type strain sequencing project: providing services to taxonomists for standard genome sequencing and annotation.</title>
        <authorList>
            <consortium name="The Broad Institute Genomics Platform"/>
            <consortium name="The Broad Institute Genome Sequencing Center for Infectious Disease"/>
            <person name="Wu L."/>
            <person name="Ma J."/>
        </authorList>
    </citation>
    <scope>NUCLEOTIDE SEQUENCE [LARGE SCALE GENOMIC DNA]</scope>
    <source>
        <strain evidence="1 2">JCM 6833</strain>
    </source>
</reference>
<protein>
    <submittedName>
        <fullName evidence="1">Uncharacterized protein</fullName>
    </submittedName>
</protein>
<dbReference type="EMBL" id="BAAATD010000019">
    <property type="protein sequence ID" value="GAA2634735.1"/>
    <property type="molecule type" value="Genomic_DNA"/>
</dbReference>
<comment type="caution">
    <text evidence="1">The sequence shown here is derived from an EMBL/GenBank/DDBJ whole genome shotgun (WGS) entry which is preliminary data.</text>
</comment>
<gene>
    <name evidence="1" type="ORF">GCM10010411_86960</name>
</gene>